<dbReference type="Pfam" id="PF01408">
    <property type="entry name" value="GFO_IDH_MocA"/>
    <property type="match status" value="1"/>
</dbReference>
<sequence>MAKQLNIGIVGYKFMGRAHSNAWKKAPLFFDVPSQPVLKVACGRHQASLQEFAQKWGWEETETDWKKMIARPDIDIVDVALPQNLHYEVAMAAARAGKHIFCEKPLAMNSRQAEEMLRVCEENHVTHYLNHNYRRLPAVLLAKKMIETGKLGRLFHWRCAYQQDWIVDPNFPLTWQLRKETAQAGPQWDLNSHAVDLAHFLIGDIDTVSALTTNFVTERPLADESTSGNLTAETLGDQKGPVTVEDAALMLVQFQNGAVGSFEATRFATGKKNGLTFEIYGSKGSVKFDLERMNELQYYSLNDEAGEQGFRTIQATDPTHAYMQGWWPPGHIIGYEHTFVHAVVDFLWAIDGNKPIEPNFSDGLRILTVLEAGLESAATGQRVKLN</sequence>
<dbReference type="PANTHER" id="PTHR43818:SF11">
    <property type="entry name" value="BCDNA.GH03377"/>
    <property type="match status" value="1"/>
</dbReference>
<dbReference type="InterPro" id="IPR036291">
    <property type="entry name" value="NAD(P)-bd_dom_sf"/>
</dbReference>
<keyword evidence="1" id="KW-0560">Oxidoreductase</keyword>
<dbReference type="PANTHER" id="PTHR43818">
    <property type="entry name" value="BCDNA.GH03377"/>
    <property type="match status" value="1"/>
</dbReference>
<dbReference type="Gene3D" id="3.30.360.10">
    <property type="entry name" value="Dihydrodipicolinate Reductase, domain 2"/>
    <property type="match status" value="1"/>
</dbReference>
<organism evidence="4 5">
    <name type="scientific">Spirosoma liriopis</name>
    <dbReference type="NCBI Taxonomy" id="2937440"/>
    <lineage>
        <taxon>Bacteria</taxon>
        <taxon>Pseudomonadati</taxon>
        <taxon>Bacteroidota</taxon>
        <taxon>Cytophagia</taxon>
        <taxon>Cytophagales</taxon>
        <taxon>Cytophagaceae</taxon>
        <taxon>Spirosoma</taxon>
    </lineage>
</organism>
<evidence type="ECO:0000259" key="3">
    <source>
        <dbReference type="Pfam" id="PF22725"/>
    </source>
</evidence>
<dbReference type="Pfam" id="PF22725">
    <property type="entry name" value="GFO_IDH_MocA_C3"/>
    <property type="match status" value="1"/>
</dbReference>
<name>A0ABT0HRP8_9BACT</name>
<dbReference type="Proteomes" id="UP001202180">
    <property type="component" value="Unassembled WGS sequence"/>
</dbReference>
<feature type="domain" description="GFO/IDH/MocA-like oxidoreductase" evidence="3">
    <location>
        <begin position="140"/>
        <end position="286"/>
    </location>
</feature>
<feature type="domain" description="Gfo/Idh/MocA-like oxidoreductase N-terminal" evidence="2">
    <location>
        <begin position="5"/>
        <end position="130"/>
    </location>
</feature>
<dbReference type="InterPro" id="IPR000683">
    <property type="entry name" value="Gfo/Idh/MocA-like_OxRdtase_N"/>
</dbReference>
<evidence type="ECO:0000256" key="1">
    <source>
        <dbReference type="ARBA" id="ARBA00023002"/>
    </source>
</evidence>
<dbReference type="SUPFAM" id="SSF51735">
    <property type="entry name" value="NAD(P)-binding Rossmann-fold domains"/>
    <property type="match status" value="1"/>
</dbReference>
<reference evidence="4 5" key="1">
    <citation type="submission" date="2022-04" db="EMBL/GenBank/DDBJ databases">
        <title>Spirosoma sp. strain RP8 genome sequencing and assembly.</title>
        <authorList>
            <person name="Jung Y."/>
        </authorList>
    </citation>
    <scope>NUCLEOTIDE SEQUENCE [LARGE SCALE GENOMIC DNA]</scope>
    <source>
        <strain evidence="4 5">RP8</strain>
    </source>
</reference>
<protein>
    <submittedName>
        <fullName evidence="4">Gfo/Idh/MocA family oxidoreductase</fullName>
    </submittedName>
</protein>
<gene>
    <name evidence="4" type="ORF">M0L20_23505</name>
</gene>
<dbReference type="RefSeq" id="WP_248479462.1">
    <property type="nucleotide sequence ID" value="NZ_JALPRF010000005.1"/>
</dbReference>
<proteinExistence type="predicted"/>
<dbReference type="EMBL" id="JALPRF010000005">
    <property type="protein sequence ID" value="MCK8494856.1"/>
    <property type="molecule type" value="Genomic_DNA"/>
</dbReference>
<evidence type="ECO:0000313" key="4">
    <source>
        <dbReference type="EMBL" id="MCK8494856.1"/>
    </source>
</evidence>
<accession>A0ABT0HRP8</accession>
<dbReference type="InterPro" id="IPR050463">
    <property type="entry name" value="Gfo/Idh/MocA_oxidrdct_glycsds"/>
</dbReference>
<dbReference type="SUPFAM" id="SSF55347">
    <property type="entry name" value="Glyceraldehyde-3-phosphate dehydrogenase-like, C-terminal domain"/>
    <property type="match status" value="1"/>
</dbReference>
<evidence type="ECO:0000259" key="2">
    <source>
        <dbReference type="Pfam" id="PF01408"/>
    </source>
</evidence>
<evidence type="ECO:0000313" key="5">
    <source>
        <dbReference type="Proteomes" id="UP001202180"/>
    </source>
</evidence>
<dbReference type="Gene3D" id="3.40.50.720">
    <property type="entry name" value="NAD(P)-binding Rossmann-like Domain"/>
    <property type="match status" value="1"/>
</dbReference>
<comment type="caution">
    <text evidence="4">The sequence shown here is derived from an EMBL/GenBank/DDBJ whole genome shotgun (WGS) entry which is preliminary data.</text>
</comment>
<dbReference type="InterPro" id="IPR055170">
    <property type="entry name" value="GFO_IDH_MocA-like_dom"/>
</dbReference>
<keyword evidence="5" id="KW-1185">Reference proteome</keyword>